<dbReference type="InterPro" id="IPR041916">
    <property type="entry name" value="Anti_sigma_zinc_sf"/>
</dbReference>
<dbReference type="InterPro" id="IPR011990">
    <property type="entry name" value="TPR-like_helical_dom_sf"/>
</dbReference>
<evidence type="ECO:0000313" key="5">
    <source>
        <dbReference type="Proteomes" id="UP000064967"/>
    </source>
</evidence>
<dbReference type="Gene3D" id="1.25.40.10">
    <property type="entry name" value="Tetratricopeptide repeat domain"/>
    <property type="match status" value="1"/>
</dbReference>
<dbReference type="Gene3D" id="1.10.10.1320">
    <property type="entry name" value="Anti-sigma factor, zinc-finger domain"/>
    <property type="match status" value="1"/>
</dbReference>
<dbReference type="InterPro" id="IPR006860">
    <property type="entry name" value="FecR"/>
</dbReference>
<reference evidence="4 5" key="1">
    <citation type="submission" date="2015-08" db="EMBL/GenBank/DDBJ databases">
        <authorList>
            <person name="Babu N.S."/>
            <person name="Beckwith C.J."/>
            <person name="Beseler K.G."/>
            <person name="Brison A."/>
            <person name="Carone J.V."/>
            <person name="Caskin T.P."/>
            <person name="Diamond M."/>
            <person name="Durham M.E."/>
            <person name="Foxe J.M."/>
            <person name="Go M."/>
            <person name="Henderson B.A."/>
            <person name="Jones I.B."/>
            <person name="McGettigan J.A."/>
            <person name="Micheletti S.J."/>
            <person name="Nasrallah M.E."/>
            <person name="Ortiz D."/>
            <person name="Piller C.R."/>
            <person name="Privatt S.R."/>
            <person name="Schneider S.L."/>
            <person name="Sharp S."/>
            <person name="Smith T.C."/>
            <person name="Stanton J.D."/>
            <person name="Ullery H.E."/>
            <person name="Wilson R.J."/>
            <person name="Serrano M.G."/>
            <person name="Buck G."/>
            <person name="Lee V."/>
            <person name="Wang Y."/>
            <person name="Carvalho R."/>
            <person name="Voegtly L."/>
            <person name="Shi R."/>
            <person name="Duckworth R."/>
            <person name="Johnson A."/>
            <person name="Loviza R."/>
            <person name="Walstead R."/>
            <person name="Shah Z."/>
            <person name="Kiflezghi M."/>
            <person name="Wade K."/>
            <person name="Ball S.L."/>
            <person name="Bradley K.W."/>
            <person name="Asai D.J."/>
            <person name="Bowman C.A."/>
            <person name="Russell D.A."/>
            <person name="Pope W.H."/>
            <person name="Jacobs-Sera D."/>
            <person name="Hendrix R.W."/>
            <person name="Hatfull G.F."/>
        </authorList>
    </citation>
    <scope>NUCLEOTIDE SEQUENCE [LARGE SCALE GENOMIC DNA]</scope>
    <source>
        <strain evidence="4 5">DSM 27648</strain>
    </source>
</reference>
<dbReference type="Proteomes" id="UP000064967">
    <property type="component" value="Chromosome"/>
</dbReference>
<evidence type="ECO:0000256" key="1">
    <source>
        <dbReference type="SAM" id="MobiDB-lite"/>
    </source>
</evidence>
<name>A0A0K1Q422_9BACT</name>
<dbReference type="STRING" id="1391654.AKJ09_07142"/>
<feature type="region of interest" description="Disordered" evidence="1">
    <location>
        <begin position="236"/>
        <end position="261"/>
    </location>
</feature>
<dbReference type="Gene3D" id="2.60.120.1440">
    <property type="match status" value="1"/>
</dbReference>
<protein>
    <recommendedName>
        <fullName evidence="3">FecR protein domain-containing protein</fullName>
    </recommendedName>
</protein>
<keyword evidence="2" id="KW-0472">Membrane</keyword>
<dbReference type="OrthoDB" id="5497983at2"/>
<proteinExistence type="predicted"/>
<keyword evidence="2" id="KW-1133">Transmembrane helix</keyword>
<dbReference type="EMBL" id="CP012333">
    <property type="protein sequence ID" value="AKV00479.1"/>
    <property type="molecule type" value="Genomic_DNA"/>
</dbReference>
<dbReference type="KEGG" id="llu:AKJ09_07142"/>
<feature type="domain" description="FecR protein" evidence="3">
    <location>
        <begin position="112"/>
        <end position="204"/>
    </location>
</feature>
<organism evidence="4 5">
    <name type="scientific">Labilithrix luteola</name>
    <dbReference type="NCBI Taxonomy" id="1391654"/>
    <lineage>
        <taxon>Bacteria</taxon>
        <taxon>Pseudomonadati</taxon>
        <taxon>Myxococcota</taxon>
        <taxon>Polyangia</taxon>
        <taxon>Polyangiales</taxon>
        <taxon>Labilitrichaceae</taxon>
        <taxon>Labilithrix</taxon>
    </lineage>
</organism>
<feature type="transmembrane region" description="Helical" evidence="2">
    <location>
        <begin position="92"/>
        <end position="110"/>
    </location>
</feature>
<evidence type="ECO:0000259" key="3">
    <source>
        <dbReference type="Pfam" id="PF04773"/>
    </source>
</evidence>
<keyword evidence="5" id="KW-1185">Reference proteome</keyword>
<dbReference type="RefSeq" id="WP_146651763.1">
    <property type="nucleotide sequence ID" value="NZ_CP012333.1"/>
</dbReference>
<gene>
    <name evidence="4" type="ORF">AKJ09_07142</name>
</gene>
<dbReference type="SUPFAM" id="SSF48452">
    <property type="entry name" value="TPR-like"/>
    <property type="match status" value="1"/>
</dbReference>
<keyword evidence="2" id="KW-0812">Transmembrane</keyword>
<sequence>MSAGPCTRLWEAEALSDGRLTGTDRASFERHAARCVECRQELAELAKLSATLQAVDVGALGELERQRARARLLERANAAILEAPQRQRPRRFALLAVAALVACSAALFAFRTRTSADSVASILEPPKVEITPSGDTIVADRSAGSIRALEMTDGSASFAVHRLERGQRFLLTLPDGEIEVRGTRFTVVVANGRTQSVAVDEGKVVLRRRGEAETGLVAGDRWSKVETVATPAVAVATAPTASSHPPMAGPTEPRHKPVHRPSASLAGARFDQGAESFDRKAYADADRELASFVRDFPDDPRCEDADYLRAVAHWRLGDREGAIDLAKNYLAKYPNGLRRTEAARMARAAHDSP</sequence>
<evidence type="ECO:0000256" key="2">
    <source>
        <dbReference type="SAM" id="Phobius"/>
    </source>
</evidence>
<dbReference type="AlphaFoldDB" id="A0A0K1Q422"/>
<accession>A0A0K1Q422</accession>
<dbReference type="Pfam" id="PF04773">
    <property type="entry name" value="FecR"/>
    <property type="match status" value="1"/>
</dbReference>
<evidence type="ECO:0000313" key="4">
    <source>
        <dbReference type="EMBL" id="AKV00479.1"/>
    </source>
</evidence>